<reference evidence="1" key="1">
    <citation type="submission" date="2018-01" db="EMBL/GenBank/DDBJ databases">
        <authorList>
            <person name="Regsiter A."/>
            <person name="William W."/>
        </authorList>
    </citation>
    <scope>NUCLEOTIDE SEQUENCE</scope>
    <source>
        <strain evidence="1">TRIP AH-1</strain>
    </source>
</reference>
<organism evidence="1">
    <name type="scientific">uncultured Desulfobacterium sp</name>
    <dbReference type="NCBI Taxonomy" id="201089"/>
    <lineage>
        <taxon>Bacteria</taxon>
        <taxon>Pseudomonadati</taxon>
        <taxon>Thermodesulfobacteriota</taxon>
        <taxon>Desulfobacteria</taxon>
        <taxon>Desulfobacterales</taxon>
        <taxon>Desulfobacteriaceae</taxon>
        <taxon>Desulfobacterium</taxon>
        <taxon>environmental samples</taxon>
    </lineage>
</organism>
<gene>
    <name evidence="1" type="ORF">PITCH_A1800051</name>
</gene>
<sequence length="83" mass="9236">MRCGINIFDTLTGLKCKGLSPLEIIKSFTLGIRRDYGKNAEDKFDFGCFIRGLPVDGRGEGGDDMCRLLGLSLRFYSGGHRRC</sequence>
<proteinExistence type="predicted"/>
<protein>
    <submittedName>
        <fullName evidence="1">Uncharacterized protein</fullName>
    </submittedName>
</protein>
<name>A0A445MV65_9BACT</name>
<dbReference type="EMBL" id="OJIN01000091">
    <property type="protein sequence ID" value="SPD73365.1"/>
    <property type="molecule type" value="Genomic_DNA"/>
</dbReference>
<accession>A0A445MV65</accession>
<evidence type="ECO:0000313" key="1">
    <source>
        <dbReference type="EMBL" id="SPD73365.1"/>
    </source>
</evidence>
<dbReference type="AlphaFoldDB" id="A0A445MV65"/>